<dbReference type="InterPro" id="IPR015943">
    <property type="entry name" value="WD40/YVTN_repeat-like_dom_sf"/>
</dbReference>
<comment type="subcellular location">
    <subcellularLocation>
        <location evidence="1">Cytoplasm</location>
    </subcellularLocation>
</comment>
<keyword evidence="4" id="KW-1185">Reference proteome</keyword>
<dbReference type="GO" id="GO:0007309">
    <property type="term" value="P:oocyte axis specification"/>
    <property type="evidence" value="ECO:0007669"/>
    <property type="project" value="TreeGrafter"/>
</dbReference>
<dbReference type="Proteomes" id="UP001652626">
    <property type="component" value="Chromosome 8"/>
</dbReference>
<evidence type="ECO:0000256" key="2">
    <source>
        <dbReference type="ARBA" id="ARBA00022490"/>
    </source>
</evidence>
<dbReference type="InterPro" id="IPR052139">
    <property type="entry name" value="Methylosome_Comp_WDR77"/>
</dbReference>
<dbReference type="SMART" id="SM00320">
    <property type="entry name" value="WD40"/>
    <property type="match status" value="5"/>
</dbReference>
<dbReference type="OMA" id="HTVGWDG"/>
<feature type="repeat" description="WD" evidence="3">
    <location>
        <begin position="124"/>
        <end position="156"/>
    </location>
</feature>
<accession>A0A8B8IDW9</accession>
<dbReference type="InterPro" id="IPR001680">
    <property type="entry name" value="WD40_rpt"/>
</dbReference>
<dbReference type="Pfam" id="PF00400">
    <property type="entry name" value="WD40"/>
    <property type="match status" value="1"/>
</dbReference>
<keyword evidence="2" id="KW-0963">Cytoplasm</keyword>
<evidence type="ECO:0000313" key="4">
    <source>
        <dbReference type="Proteomes" id="UP001652626"/>
    </source>
</evidence>
<sequence length="334" mass="37740">MDNSNKIVPPHLNAEVYRTDTTGTCTQSYLDYIRLHSDGTVLVGCSELTGRYWNGGASIFEKRTEDNKIRKTTKKDIYLTSGTADGCFVENSNKIFLCEDSGAVSLWSSKEDDAWNQWSEDLSVAEHDGAVLSVDCLDPNKEYVTAGADGNIKVWDTIDLICIRNYFAAHSRSIYGVSVRPRSHTSFATGSLDYFISLWYDKIDLPALELFKNDCGVRCLQWFDENNLIFGDEAGFISLIDIRKPETATKLIELPTAVHKIVIQPECNRLSVCCDNKIVSVFDISEDLKLSLIYENRNLHSNFVRGLVWDNDERNVLHTVGWDGELKTHRLPCD</sequence>
<proteinExistence type="predicted"/>
<protein>
    <submittedName>
        <fullName evidence="5">Methylosome protein WDR77-like</fullName>
    </submittedName>
</protein>
<dbReference type="AlphaFoldDB" id="A0A8B8IDW9"/>
<dbReference type="PANTHER" id="PTHR46853">
    <property type="entry name" value="METHYLOSOME PROTEIN 50"/>
    <property type="match status" value="1"/>
</dbReference>
<organism evidence="4 5">
    <name type="scientific">Vanessa tameamea</name>
    <name type="common">Kamehameha butterfly</name>
    <dbReference type="NCBI Taxonomy" id="334116"/>
    <lineage>
        <taxon>Eukaryota</taxon>
        <taxon>Metazoa</taxon>
        <taxon>Ecdysozoa</taxon>
        <taxon>Arthropoda</taxon>
        <taxon>Hexapoda</taxon>
        <taxon>Insecta</taxon>
        <taxon>Pterygota</taxon>
        <taxon>Neoptera</taxon>
        <taxon>Endopterygota</taxon>
        <taxon>Lepidoptera</taxon>
        <taxon>Glossata</taxon>
        <taxon>Ditrysia</taxon>
        <taxon>Papilionoidea</taxon>
        <taxon>Nymphalidae</taxon>
        <taxon>Nymphalinae</taxon>
        <taxon>Vanessa</taxon>
    </lineage>
</organism>
<dbReference type="PROSITE" id="PS50082">
    <property type="entry name" value="WD_REPEATS_2"/>
    <property type="match status" value="2"/>
</dbReference>
<dbReference type="RefSeq" id="XP_026495250.1">
    <property type="nucleotide sequence ID" value="XM_026639465.2"/>
</dbReference>
<dbReference type="Gene3D" id="2.130.10.10">
    <property type="entry name" value="YVTN repeat-like/Quinoprotein amine dehydrogenase"/>
    <property type="match status" value="1"/>
</dbReference>
<dbReference type="SUPFAM" id="SSF50978">
    <property type="entry name" value="WD40 repeat-like"/>
    <property type="match status" value="1"/>
</dbReference>
<evidence type="ECO:0000256" key="1">
    <source>
        <dbReference type="ARBA" id="ARBA00004496"/>
    </source>
</evidence>
<gene>
    <name evidence="5" type="primary">LOC113400072</name>
</gene>
<dbReference type="GeneID" id="113400072"/>
<reference evidence="5" key="1">
    <citation type="submission" date="2025-08" db="UniProtKB">
        <authorList>
            <consortium name="RefSeq"/>
        </authorList>
    </citation>
    <scope>IDENTIFICATION</scope>
    <source>
        <tissue evidence="5">Whole body</tissue>
    </source>
</reference>
<evidence type="ECO:0000313" key="5">
    <source>
        <dbReference type="RefSeq" id="XP_026495250.1"/>
    </source>
</evidence>
<evidence type="ECO:0000256" key="3">
    <source>
        <dbReference type="PROSITE-ProRule" id="PRU00221"/>
    </source>
</evidence>
<dbReference type="InterPro" id="IPR036322">
    <property type="entry name" value="WD40_repeat_dom_sf"/>
</dbReference>
<dbReference type="GO" id="GO:0034709">
    <property type="term" value="C:methylosome"/>
    <property type="evidence" value="ECO:0007669"/>
    <property type="project" value="TreeGrafter"/>
</dbReference>
<dbReference type="PROSITE" id="PS50294">
    <property type="entry name" value="WD_REPEATS_REGION"/>
    <property type="match status" value="1"/>
</dbReference>
<dbReference type="PANTHER" id="PTHR46853:SF1">
    <property type="entry name" value="METHYLOSOME PROTEIN 50"/>
    <property type="match status" value="1"/>
</dbReference>
<name>A0A8B8IDW9_VANTA</name>
<dbReference type="OrthoDB" id="10260946at2759"/>
<feature type="repeat" description="WD" evidence="3">
    <location>
        <begin position="167"/>
        <end position="199"/>
    </location>
</feature>
<keyword evidence="3" id="KW-0853">WD repeat</keyword>